<dbReference type="GO" id="GO:0030313">
    <property type="term" value="C:cell envelope"/>
    <property type="evidence" value="ECO:0007669"/>
    <property type="project" value="UniProtKB-SubCell"/>
</dbReference>
<dbReference type="PANTHER" id="PTHR43649">
    <property type="entry name" value="ARABINOSE-BINDING PROTEIN-RELATED"/>
    <property type="match status" value="1"/>
</dbReference>
<protein>
    <submittedName>
        <fullName evidence="5">Extracellular solute-binding protein</fullName>
    </submittedName>
</protein>
<name>A0A7C1FM66_9CHLR</name>
<gene>
    <name evidence="5" type="ORF">ENQ20_13140</name>
</gene>
<evidence type="ECO:0000256" key="4">
    <source>
        <dbReference type="ARBA" id="ARBA00022729"/>
    </source>
</evidence>
<organism evidence="5">
    <name type="scientific">Caldilinea aerophila</name>
    <dbReference type="NCBI Taxonomy" id="133453"/>
    <lineage>
        <taxon>Bacteria</taxon>
        <taxon>Bacillati</taxon>
        <taxon>Chloroflexota</taxon>
        <taxon>Caldilineae</taxon>
        <taxon>Caldilineales</taxon>
        <taxon>Caldilineaceae</taxon>
        <taxon>Caldilinea</taxon>
    </lineage>
</organism>
<dbReference type="Pfam" id="PF01547">
    <property type="entry name" value="SBP_bac_1"/>
    <property type="match status" value="1"/>
</dbReference>
<dbReference type="PANTHER" id="PTHR43649:SF31">
    <property type="entry name" value="SN-GLYCEROL-3-PHOSPHATE-BINDING PERIPLASMIC PROTEIN UGPB"/>
    <property type="match status" value="1"/>
</dbReference>
<proteinExistence type="inferred from homology"/>
<comment type="caution">
    <text evidence="5">The sequence shown here is derived from an EMBL/GenBank/DDBJ whole genome shotgun (WGS) entry which is preliminary data.</text>
</comment>
<evidence type="ECO:0000313" key="5">
    <source>
        <dbReference type="EMBL" id="HDX32413.1"/>
    </source>
</evidence>
<dbReference type="SUPFAM" id="SSF53850">
    <property type="entry name" value="Periplasmic binding protein-like II"/>
    <property type="match status" value="1"/>
</dbReference>
<dbReference type="AlphaFoldDB" id="A0A7C1FM66"/>
<evidence type="ECO:0000256" key="2">
    <source>
        <dbReference type="ARBA" id="ARBA00008520"/>
    </source>
</evidence>
<evidence type="ECO:0000256" key="3">
    <source>
        <dbReference type="ARBA" id="ARBA00022448"/>
    </source>
</evidence>
<keyword evidence="3" id="KW-0813">Transport</keyword>
<accession>A0A7C1FM66</accession>
<comment type="similarity">
    <text evidence="2">Belongs to the bacterial solute-binding protein 1 family.</text>
</comment>
<dbReference type="InterPro" id="IPR050490">
    <property type="entry name" value="Bact_solute-bd_prot1"/>
</dbReference>
<sequence length="470" mass="52103">MIGVLLVAGCAPAAAPSTSTEAPSVEAPSVAQPAPGERVKVRWFVGLGAGSDEGTFAPQNAFVERFNASQDKIELVLEIVANNAAYDTLATQIAAGNAPCVVGPVGIRGRDSFKGAWLDLQPLIDKYNYDLSDFDPSLIEFYQVKEEGQLGIPFAIFPSFVLYNKDLFDEAGLPYPPTSHGEPYVDENGVERDWNIDTLTELAKKLTVDANGNDATSPDFDPENIVQFGWMNQWTDPRGVGTFFGAGSLVDENGNAQIPEHWKAAWKWTYDGWWKDWFIPNGPYGGADFLQGPGGPFSSGNMGMIHIHLWYVAPWALGNVDFDWNIAATPNYRGTITAKMHADTFGILKGCPTPDEAFEVLTYMLSKEHANELLTIYGGMPARLSLQPEYFKLYTETNFPNKTDIHWDTVVEAMAYADNPNHESWMPSFQETTDRYNEFWNYLANTPGVDFDAEVEKLQADLQKIFEAAR</sequence>
<evidence type="ECO:0000256" key="1">
    <source>
        <dbReference type="ARBA" id="ARBA00004196"/>
    </source>
</evidence>
<dbReference type="InterPro" id="IPR006059">
    <property type="entry name" value="SBP"/>
</dbReference>
<reference evidence="5" key="1">
    <citation type="journal article" date="2020" name="mSystems">
        <title>Genome- and Community-Level Interaction Insights into Carbon Utilization and Element Cycling Functions of Hydrothermarchaeota in Hydrothermal Sediment.</title>
        <authorList>
            <person name="Zhou Z."/>
            <person name="Liu Y."/>
            <person name="Xu W."/>
            <person name="Pan J."/>
            <person name="Luo Z.H."/>
            <person name="Li M."/>
        </authorList>
    </citation>
    <scope>NUCLEOTIDE SEQUENCE [LARGE SCALE GENOMIC DNA]</scope>
    <source>
        <strain evidence="5">SpSt-289</strain>
    </source>
</reference>
<dbReference type="EMBL" id="DSMG01000133">
    <property type="protein sequence ID" value="HDX32413.1"/>
    <property type="molecule type" value="Genomic_DNA"/>
</dbReference>
<dbReference type="Gene3D" id="3.40.190.10">
    <property type="entry name" value="Periplasmic binding protein-like II"/>
    <property type="match status" value="1"/>
</dbReference>
<keyword evidence="4" id="KW-0732">Signal</keyword>
<comment type="subcellular location">
    <subcellularLocation>
        <location evidence="1">Cell envelope</location>
    </subcellularLocation>
</comment>